<dbReference type="EMBL" id="PP438412">
    <property type="protein sequence ID" value="XAI95501.1"/>
    <property type="molecule type" value="Genomic_DNA"/>
</dbReference>
<protein>
    <submittedName>
        <fullName evidence="1">Uncharacterized protein</fullName>
    </submittedName>
</protein>
<organism evidence="1 2">
    <name type="scientific">Microcystis phage Mvi-JY20</name>
    <dbReference type="NCBI Taxonomy" id="3128146"/>
    <lineage>
        <taxon>Viruses</taxon>
        <taxon>Duplodnaviria</taxon>
        <taxon>Heunggongvirae</taxon>
        <taxon>Uroviricota</taxon>
        <taxon>Caudoviricetes</taxon>
    </lineage>
</organism>
<sequence length="115" mass="13324">MPSHRTPVLVVACERGKAGSRITLSRKVRFGDAPGRKRYVIPLTWDKEHILDVLVLMFPRHDFEWSTECVSTCSKLYYLNGNKRIAQGTGYKPRSIPRSVFECPDAYRQEVLRRL</sequence>
<name>A0AAX4QHP9_9CAUD</name>
<reference evidence="1" key="1">
    <citation type="submission" date="2024-03" db="EMBL/GenBank/DDBJ databases">
        <authorList>
            <person name="Lin W."/>
            <person name="Li D."/>
            <person name="Tong Y."/>
        </authorList>
    </citation>
    <scope>NUCLEOTIDE SEQUENCE</scope>
</reference>
<evidence type="ECO:0000313" key="1">
    <source>
        <dbReference type="EMBL" id="XAI95501.1"/>
    </source>
</evidence>
<dbReference type="Proteomes" id="UP001459105">
    <property type="component" value="Segment"/>
</dbReference>
<accession>A0AAX4QHP9</accession>
<evidence type="ECO:0000313" key="2">
    <source>
        <dbReference type="Proteomes" id="UP001459105"/>
    </source>
</evidence>
<proteinExistence type="predicted"/>